<organism evidence="3 4">
    <name type="scientific">Salinarimonas ramus</name>
    <dbReference type="NCBI Taxonomy" id="690164"/>
    <lineage>
        <taxon>Bacteria</taxon>
        <taxon>Pseudomonadati</taxon>
        <taxon>Pseudomonadota</taxon>
        <taxon>Alphaproteobacteria</taxon>
        <taxon>Hyphomicrobiales</taxon>
        <taxon>Salinarimonadaceae</taxon>
        <taxon>Salinarimonas</taxon>
    </lineage>
</organism>
<reference evidence="3 4" key="1">
    <citation type="journal article" date="2014" name="Int. J. Syst. Evol. Microbiol.">
        <title>Complete genome sequence of Corynebacterium casei LMG S-19264T (=DSM 44701T), isolated from a smear-ripened cheese.</title>
        <authorList>
            <consortium name="US DOE Joint Genome Institute (JGI-PGF)"/>
            <person name="Walter F."/>
            <person name="Albersmeier A."/>
            <person name="Kalinowski J."/>
            <person name="Ruckert C."/>
        </authorList>
    </citation>
    <scope>NUCLEOTIDE SEQUENCE [LARGE SCALE GENOMIC DNA]</scope>
    <source>
        <strain evidence="3 4">CGMCC 1.9161</strain>
    </source>
</reference>
<keyword evidence="1" id="KW-0472">Membrane</keyword>
<feature type="transmembrane region" description="Helical" evidence="1">
    <location>
        <begin position="269"/>
        <end position="288"/>
    </location>
</feature>
<keyword evidence="1" id="KW-0812">Transmembrane</keyword>
<keyword evidence="4" id="KW-1185">Reference proteome</keyword>
<name>A0A917QCL3_9HYPH</name>
<evidence type="ECO:0000313" key="4">
    <source>
        <dbReference type="Proteomes" id="UP000600449"/>
    </source>
</evidence>
<dbReference type="AlphaFoldDB" id="A0A917QCL3"/>
<dbReference type="EMBL" id="BMMF01000009">
    <property type="protein sequence ID" value="GGK40967.1"/>
    <property type="molecule type" value="Genomic_DNA"/>
</dbReference>
<evidence type="ECO:0000256" key="1">
    <source>
        <dbReference type="SAM" id="Phobius"/>
    </source>
</evidence>
<feature type="transmembrane region" description="Helical" evidence="1">
    <location>
        <begin position="100"/>
        <end position="119"/>
    </location>
</feature>
<feature type="transmembrane region" description="Helical" evidence="1">
    <location>
        <begin position="212"/>
        <end position="234"/>
    </location>
</feature>
<evidence type="ECO:0000259" key="2">
    <source>
        <dbReference type="Pfam" id="PF00892"/>
    </source>
</evidence>
<feature type="transmembrane region" description="Helical" evidence="1">
    <location>
        <begin position="39"/>
        <end position="60"/>
    </location>
</feature>
<feature type="domain" description="EamA" evidence="2">
    <location>
        <begin position="10"/>
        <end position="143"/>
    </location>
</feature>
<dbReference type="InterPro" id="IPR000620">
    <property type="entry name" value="EamA_dom"/>
</dbReference>
<feature type="transmembrane region" description="Helical" evidence="1">
    <location>
        <begin position="72"/>
        <end position="94"/>
    </location>
</feature>
<feature type="transmembrane region" description="Helical" evidence="1">
    <location>
        <begin position="126"/>
        <end position="148"/>
    </location>
</feature>
<comment type="caution">
    <text evidence="3">The sequence shown here is derived from an EMBL/GenBank/DDBJ whole genome shotgun (WGS) entry which is preliminary data.</text>
</comment>
<protein>
    <recommendedName>
        <fullName evidence="2">EamA domain-containing protein</fullName>
    </recommendedName>
</protein>
<gene>
    <name evidence="3" type="ORF">GCM10011322_30100</name>
</gene>
<sequence length="309" mass="31303">MPPSPAPSLLGAALALGSATSYGSNIVIARLAADAGISGVAFVFWRTALVVVGLVALAAWLRWTIRVPRERFGLMIVLVLSSIGVAVSYISAIVFVPVTVAAVIFYTFPVLIVLASPFVEKRRLTAPLVCVAITAFVGVACVVGPAFAGIDWRGVALAGAASIAAATQFFAGSAGRDLPLATKIFWINTATLPASLGIALAFGIMAGPADLLAAPIVVVLGTVTFIAAFTLQFLALARASAVVTGLSFCIEPVVAAFGAALVVGERLDALQIAGVALVVAAIAGNVLIERGRAAAQRTKASAIKPPASA</sequence>
<dbReference type="InterPro" id="IPR037185">
    <property type="entry name" value="EmrE-like"/>
</dbReference>
<feature type="transmembrane region" description="Helical" evidence="1">
    <location>
        <begin position="241"/>
        <end position="263"/>
    </location>
</feature>
<evidence type="ECO:0000313" key="3">
    <source>
        <dbReference type="EMBL" id="GGK40967.1"/>
    </source>
</evidence>
<dbReference type="Proteomes" id="UP000600449">
    <property type="component" value="Unassembled WGS sequence"/>
</dbReference>
<dbReference type="RefSeq" id="WP_188914073.1">
    <property type="nucleotide sequence ID" value="NZ_BMMF01000009.1"/>
</dbReference>
<accession>A0A917QCL3</accession>
<dbReference type="SUPFAM" id="SSF103481">
    <property type="entry name" value="Multidrug resistance efflux transporter EmrE"/>
    <property type="match status" value="2"/>
</dbReference>
<feature type="transmembrane region" description="Helical" evidence="1">
    <location>
        <begin position="154"/>
        <end position="172"/>
    </location>
</feature>
<dbReference type="Pfam" id="PF00892">
    <property type="entry name" value="EamA"/>
    <property type="match status" value="2"/>
</dbReference>
<proteinExistence type="predicted"/>
<dbReference type="GO" id="GO:0016020">
    <property type="term" value="C:membrane"/>
    <property type="evidence" value="ECO:0007669"/>
    <property type="project" value="InterPro"/>
</dbReference>
<keyword evidence="1" id="KW-1133">Transmembrane helix</keyword>
<feature type="domain" description="EamA" evidence="2">
    <location>
        <begin position="154"/>
        <end position="285"/>
    </location>
</feature>
<feature type="transmembrane region" description="Helical" evidence="1">
    <location>
        <begin position="184"/>
        <end position="206"/>
    </location>
</feature>